<evidence type="ECO:0000256" key="3">
    <source>
        <dbReference type="ARBA" id="ARBA00022452"/>
    </source>
</evidence>
<dbReference type="SUPFAM" id="SSF49464">
    <property type="entry name" value="Carboxypeptidase regulatory domain-like"/>
    <property type="match status" value="1"/>
</dbReference>
<reference evidence="14" key="1">
    <citation type="submission" date="2017-02" db="EMBL/GenBank/DDBJ databases">
        <authorList>
            <person name="Varghese N."/>
            <person name="Submissions S."/>
        </authorList>
    </citation>
    <scope>NUCLEOTIDE SEQUENCE [LARGE SCALE GENOMIC DNA]</scope>
    <source>
        <strain evidence="14">DSM 22224</strain>
    </source>
</reference>
<evidence type="ECO:0000259" key="12">
    <source>
        <dbReference type="Pfam" id="PF07715"/>
    </source>
</evidence>
<evidence type="ECO:0000256" key="5">
    <source>
        <dbReference type="ARBA" id="ARBA00023077"/>
    </source>
</evidence>
<evidence type="ECO:0000313" key="14">
    <source>
        <dbReference type="Proteomes" id="UP000190367"/>
    </source>
</evidence>
<evidence type="ECO:0000259" key="11">
    <source>
        <dbReference type="Pfam" id="PF00593"/>
    </source>
</evidence>
<dbReference type="Pfam" id="PF07715">
    <property type="entry name" value="Plug"/>
    <property type="match status" value="1"/>
</dbReference>
<dbReference type="NCBIfam" id="TIGR04057">
    <property type="entry name" value="SusC_RagA_signa"/>
    <property type="match status" value="1"/>
</dbReference>
<dbReference type="NCBIfam" id="TIGR04056">
    <property type="entry name" value="OMP_RagA_SusC"/>
    <property type="match status" value="1"/>
</dbReference>
<dbReference type="InterPro" id="IPR037066">
    <property type="entry name" value="Plug_dom_sf"/>
</dbReference>
<dbReference type="Pfam" id="PF00593">
    <property type="entry name" value="TonB_dep_Rec_b-barrel"/>
    <property type="match status" value="1"/>
</dbReference>
<evidence type="ECO:0000256" key="4">
    <source>
        <dbReference type="ARBA" id="ARBA00022692"/>
    </source>
</evidence>
<dbReference type="InterPro" id="IPR000531">
    <property type="entry name" value="Beta-barrel_TonB"/>
</dbReference>
<dbReference type="EMBL" id="FUWZ01000006">
    <property type="protein sequence ID" value="SKA43502.1"/>
    <property type="molecule type" value="Genomic_DNA"/>
</dbReference>
<keyword evidence="3 8" id="KW-1134">Transmembrane beta strand</keyword>
<dbReference type="InterPro" id="IPR023997">
    <property type="entry name" value="TonB-dep_OMP_SusC/RagA_CS"/>
</dbReference>
<evidence type="ECO:0000256" key="8">
    <source>
        <dbReference type="PROSITE-ProRule" id="PRU01360"/>
    </source>
</evidence>
<sequence length="1183" mass="129834">MQLNDCISKLLLIIMRTTILPLLIVMLGAGLLYGRDARAQKSLNARITISLHHEPVEQALEHITDLTGLRFSYTTNLFLSYPELNGTFVNEKLSNILEKVLAPAGVVFEPLGKQYIILKARPKVSGLEQLTDGELEALSKDIPLAIDTGITVTGKVTDAAGNPLPGVAVHIQGTSKGVSSAVNGQFKIVAPKGEVLVFSLMGYRKMHLTVTDNTPVKMTLQEDVKGLDEVVVVGYGTVKRRDLTGSIASVKGSDLAKVPVQNVAQALAGRAAGVQVSAAEGSPGAGISIKIRGGGSITQSNEPLYVIDGFPQTDGLSFLDPTDIENIEVLKDASATAIYGARGANGVVLVTTKKGVSGRTQVSYDMYYGGKQVTSKIDMMTPYDYVLMDYERSMGDADLLQKFITRYGAFSDLKTRYEGRPGIDWQQQLYGGNATTQYHKIGASGGNKNTRFNLFYSFNNEQGIMVNSGAKKNVAKLSIDHSDNNRLKVSASVTYTTQNIYGSGTSEGENRFNKLMNILQYRPTIGKSGNDIDLVNADEDPALQDDNGNVMQNPRTNAFAEYRSTNLKALYLNGALEYKLLKNLTYKGVVGLKANNRDANLFNGDRSVNARRTGGPNGSIGLTQGSSWNYSNTLTFDKSFHKKHKLNVLIGQEQLYATSRFVEASAAKFPNGDIGLDDLSQGALAGIPRSFRDDEKLISFFGRANYSYKDRYLVTASMRADGSSKFGSGNKFGYFPSVALAWRAIEENFMKQQHLLSDLKFRLTYGQSGNNRINNYLSLSLLGTNYYPLNDRPVIGVGSTTLPNPNLKWETTISQNIGADIGFLDQRIQLTADYYRNNTRDLLLNAQVPYLSGYTSVLKNIGETINQGLELTLNTVNISRKQFEWRTIFNISFNKNKVKALAGPSFFYGESGYGALKEGDYLVQVGSPVGLMYGYKSDGVYQVSDFDYDPATRKYTLKPGIPYNPNDYPKPGYLKLQDVSGPGGKTDGLITSDDRTVIGDATPKHYGGITNTFSYKGFDLSIFINWMYGNKIYNANKLVNSQTYLAYRNAYAYIKDRWSTIDGNGNKITDPAQLAEANKGKTIPSLEGSGRDLKFYDQMVEDGSFLRINNVSLGYNLPKSLLGRVKVNSCRLYFTAYNIHTFTSYSGYDPEVSTRNQSGITPGVDFGAYPRSRSYTVGANVAF</sequence>
<keyword evidence="14" id="KW-1185">Reference proteome</keyword>
<proteinExistence type="inferred from homology"/>
<dbReference type="Gene3D" id="2.40.170.20">
    <property type="entry name" value="TonB-dependent receptor, beta-barrel domain"/>
    <property type="match status" value="1"/>
</dbReference>
<organism evidence="13 14">
    <name type="scientific">Chitinophaga eiseniae</name>
    <dbReference type="NCBI Taxonomy" id="634771"/>
    <lineage>
        <taxon>Bacteria</taxon>
        <taxon>Pseudomonadati</taxon>
        <taxon>Bacteroidota</taxon>
        <taxon>Chitinophagia</taxon>
        <taxon>Chitinophagales</taxon>
        <taxon>Chitinophagaceae</taxon>
        <taxon>Chitinophaga</taxon>
    </lineage>
</organism>
<accession>A0A1T4TST4</accession>
<keyword evidence="7 8" id="KW-0998">Cell outer membrane</keyword>
<feature type="transmembrane region" description="Helical" evidence="10">
    <location>
        <begin position="12"/>
        <end position="33"/>
    </location>
</feature>
<comment type="subcellular location">
    <subcellularLocation>
        <location evidence="1 8">Cell outer membrane</location>
        <topology evidence="1 8">Multi-pass membrane protein</topology>
    </subcellularLocation>
</comment>
<evidence type="ECO:0000256" key="9">
    <source>
        <dbReference type="RuleBase" id="RU003357"/>
    </source>
</evidence>
<dbReference type="InterPro" id="IPR039426">
    <property type="entry name" value="TonB-dep_rcpt-like"/>
</dbReference>
<keyword evidence="4 8" id="KW-0812">Transmembrane</keyword>
<keyword evidence="6 8" id="KW-0472">Membrane</keyword>
<feature type="domain" description="TonB-dependent receptor-like beta-barrel" evidence="11">
    <location>
        <begin position="530"/>
        <end position="924"/>
    </location>
</feature>
<dbReference type="Proteomes" id="UP000190367">
    <property type="component" value="Unassembled WGS sequence"/>
</dbReference>
<dbReference type="STRING" id="634771.SAMN04488128_106203"/>
<protein>
    <submittedName>
        <fullName evidence="13">TonB-linked outer membrane protein, SusC/RagA family</fullName>
    </submittedName>
</protein>
<dbReference type="Gene3D" id="2.60.40.1120">
    <property type="entry name" value="Carboxypeptidase-like, regulatory domain"/>
    <property type="match status" value="1"/>
</dbReference>
<dbReference type="AlphaFoldDB" id="A0A1T4TST4"/>
<dbReference type="SUPFAM" id="SSF56935">
    <property type="entry name" value="Porins"/>
    <property type="match status" value="1"/>
</dbReference>
<dbReference type="Pfam" id="PF13715">
    <property type="entry name" value="CarbopepD_reg_2"/>
    <property type="match status" value="1"/>
</dbReference>
<evidence type="ECO:0000313" key="13">
    <source>
        <dbReference type="EMBL" id="SKA43502.1"/>
    </source>
</evidence>
<evidence type="ECO:0000256" key="10">
    <source>
        <dbReference type="SAM" id="Phobius"/>
    </source>
</evidence>
<keyword evidence="2 8" id="KW-0813">Transport</keyword>
<dbReference type="InterPro" id="IPR008969">
    <property type="entry name" value="CarboxyPept-like_regulatory"/>
</dbReference>
<dbReference type="FunFam" id="2.170.130.10:FF:000008">
    <property type="entry name" value="SusC/RagA family TonB-linked outer membrane protein"/>
    <property type="match status" value="1"/>
</dbReference>
<keyword evidence="10" id="KW-1133">Transmembrane helix</keyword>
<keyword evidence="5 9" id="KW-0798">TonB box</keyword>
<gene>
    <name evidence="13" type="ORF">SAMN04488128_106203</name>
</gene>
<name>A0A1T4TST4_9BACT</name>
<dbReference type="InterPro" id="IPR012910">
    <property type="entry name" value="Plug_dom"/>
</dbReference>
<evidence type="ECO:0000256" key="6">
    <source>
        <dbReference type="ARBA" id="ARBA00023136"/>
    </source>
</evidence>
<evidence type="ECO:0000256" key="2">
    <source>
        <dbReference type="ARBA" id="ARBA00022448"/>
    </source>
</evidence>
<feature type="domain" description="TonB-dependent receptor plug" evidence="12">
    <location>
        <begin position="240"/>
        <end position="347"/>
    </location>
</feature>
<evidence type="ECO:0000256" key="7">
    <source>
        <dbReference type="ARBA" id="ARBA00023237"/>
    </source>
</evidence>
<dbReference type="InterPro" id="IPR023996">
    <property type="entry name" value="TonB-dep_OMP_SusC/RagA"/>
</dbReference>
<dbReference type="PROSITE" id="PS52016">
    <property type="entry name" value="TONB_DEPENDENT_REC_3"/>
    <property type="match status" value="1"/>
</dbReference>
<evidence type="ECO:0000256" key="1">
    <source>
        <dbReference type="ARBA" id="ARBA00004571"/>
    </source>
</evidence>
<dbReference type="GO" id="GO:0009279">
    <property type="term" value="C:cell outer membrane"/>
    <property type="evidence" value="ECO:0007669"/>
    <property type="project" value="UniProtKB-SubCell"/>
</dbReference>
<comment type="similarity">
    <text evidence="8 9">Belongs to the TonB-dependent receptor family.</text>
</comment>
<dbReference type="Gene3D" id="2.170.130.10">
    <property type="entry name" value="TonB-dependent receptor, plug domain"/>
    <property type="match status" value="1"/>
</dbReference>
<dbReference type="InterPro" id="IPR036942">
    <property type="entry name" value="Beta-barrel_TonB_sf"/>
</dbReference>